<name>A0AAF1KQ81_9HYPH</name>
<keyword evidence="1" id="KW-0805">Transcription regulation</keyword>
<dbReference type="Gene3D" id="1.10.10.10">
    <property type="entry name" value="Winged helix-like DNA-binding domain superfamily/Winged helix DNA-binding domain"/>
    <property type="match status" value="1"/>
</dbReference>
<dbReference type="PANTHER" id="PTHR44688">
    <property type="entry name" value="DNA-BINDING TRANSCRIPTIONAL ACTIVATOR DEVR_DOSR"/>
    <property type="match status" value="1"/>
</dbReference>
<dbReference type="Gene3D" id="3.30.450.80">
    <property type="entry name" value="Transcription factor LuxR-like, autoinducer-binding domain"/>
    <property type="match status" value="1"/>
</dbReference>
<reference evidence="6" key="2">
    <citation type="journal article" date="2023" name="MicrobiologyOpen">
        <title>Genomics of the tumorigenes clade of the family Rhizobiaceae and description of Rhizobium rhododendri sp. nov.</title>
        <authorList>
            <person name="Kuzmanovic N."/>
            <person name="diCenzo G.C."/>
            <person name="Bunk B."/>
            <person name="Sproeer C."/>
            <person name="Fruehling A."/>
            <person name="Neumann-Schaal M."/>
            <person name="Overmann J."/>
            <person name="Smalla K."/>
        </authorList>
    </citation>
    <scope>NUCLEOTIDE SEQUENCE [LARGE SCALE GENOMIC DNA]</scope>
    <source>
        <strain evidence="6">1078</strain>
        <plasmid evidence="6">pRt1078</plasmid>
    </source>
</reference>
<dbReference type="InterPro" id="IPR036388">
    <property type="entry name" value="WH-like_DNA-bd_sf"/>
</dbReference>
<evidence type="ECO:0000256" key="1">
    <source>
        <dbReference type="ARBA" id="ARBA00023015"/>
    </source>
</evidence>
<dbReference type="GO" id="GO:0003677">
    <property type="term" value="F:DNA binding"/>
    <property type="evidence" value="ECO:0007669"/>
    <property type="project" value="UniProtKB-KW"/>
</dbReference>
<dbReference type="Pfam" id="PF03472">
    <property type="entry name" value="Autoind_bind"/>
    <property type="match status" value="1"/>
</dbReference>
<dbReference type="CDD" id="cd06170">
    <property type="entry name" value="LuxR_C_like"/>
    <property type="match status" value="1"/>
</dbReference>
<evidence type="ECO:0000313" key="6">
    <source>
        <dbReference type="Proteomes" id="UP000249499"/>
    </source>
</evidence>
<dbReference type="SMART" id="SM00421">
    <property type="entry name" value="HTH_LUXR"/>
    <property type="match status" value="1"/>
</dbReference>
<protein>
    <submittedName>
        <fullName evidence="5">LuxR family transcriptional regulator</fullName>
    </submittedName>
</protein>
<accession>A0AAF1KQ81</accession>
<dbReference type="PANTHER" id="PTHR44688:SF16">
    <property type="entry name" value="DNA-BINDING TRANSCRIPTIONAL ACTIVATOR DEVR_DOSR"/>
    <property type="match status" value="1"/>
</dbReference>
<dbReference type="SUPFAM" id="SSF75516">
    <property type="entry name" value="Pheromone-binding domain of LuxR-like quorum-sensing transcription factors"/>
    <property type="match status" value="1"/>
</dbReference>
<dbReference type="InterPro" id="IPR016032">
    <property type="entry name" value="Sig_transdc_resp-reg_C-effctor"/>
</dbReference>
<feature type="domain" description="HTH luxR-type" evidence="4">
    <location>
        <begin position="174"/>
        <end position="239"/>
    </location>
</feature>
<keyword evidence="3" id="KW-0804">Transcription</keyword>
<dbReference type="GO" id="GO:0006355">
    <property type="term" value="P:regulation of DNA-templated transcription"/>
    <property type="evidence" value="ECO:0007669"/>
    <property type="project" value="InterPro"/>
</dbReference>
<geneLocation type="plasmid" evidence="5 6">
    <name>pRt1078</name>
</geneLocation>
<dbReference type="Pfam" id="PF00196">
    <property type="entry name" value="GerE"/>
    <property type="match status" value="1"/>
</dbReference>
<dbReference type="EMBL" id="CP117256">
    <property type="protein sequence ID" value="WFR97815.1"/>
    <property type="molecule type" value="Genomic_DNA"/>
</dbReference>
<reference evidence="5 6" key="1">
    <citation type="journal article" date="2018" name="Sci. Rep.">
        <title>Rhizobium tumorigenes sp. nov., a novel plant tumorigenic bacterium isolated from cane gall tumors on thornless blackberry.</title>
        <authorList>
            <person name="Kuzmanovi N."/>
            <person name="Smalla K."/>
            <person name="Gronow S."/>
            <person name="PuBawska J."/>
        </authorList>
    </citation>
    <scope>NUCLEOTIDE SEQUENCE [LARGE SCALE GENOMIC DNA]</scope>
    <source>
        <strain evidence="5 6">1078</strain>
    </source>
</reference>
<dbReference type="Proteomes" id="UP000249499">
    <property type="component" value="Plasmid pRt1078"/>
</dbReference>
<gene>
    <name evidence="5" type="ORF">PR017_18050</name>
</gene>
<dbReference type="InterPro" id="IPR005143">
    <property type="entry name" value="TF_LuxR_autoind-bd_dom"/>
</dbReference>
<organism evidence="5 6">
    <name type="scientific">Rhizobium tumorigenes</name>
    <dbReference type="NCBI Taxonomy" id="2041385"/>
    <lineage>
        <taxon>Bacteria</taxon>
        <taxon>Pseudomonadati</taxon>
        <taxon>Pseudomonadota</taxon>
        <taxon>Alphaproteobacteria</taxon>
        <taxon>Hyphomicrobiales</taxon>
        <taxon>Rhizobiaceae</taxon>
        <taxon>Rhizobium/Agrobacterium group</taxon>
        <taxon>Rhizobium</taxon>
    </lineage>
</organism>
<dbReference type="InterPro" id="IPR036693">
    <property type="entry name" value="TF_LuxR_autoind-bd_dom_sf"/>
</dbReference>
<dbReference type="RefSeq" id="WP_111217313.1">
    <property type="nucleotide sequence ID" value="NZ_CP117256.1"/>
</dbReference>
<dbReference type="SUPFAM" id="SSF46894">
    <property type="entry name" value="C-terminal effector domain of the bipartite response regulators"/>
    <property type="match status" value="1"/>
</dbReference>
<evidence type="ECO:0000256" key="2">
    <source>
        <dbReference type="ARBA" id="ARBA00023125"/>
    </source>
</evidence>
<dbReference type="InterPro" id="IPR000792">
    <property type="entry name" value="Tscrpt_reg_LuxR_C"/>
</dbReference>
<evidence type="ECO:0000259" key="4">
    <source>
        <dbReference type="PROSITE" id="PS50043"/>
    </source>
</evidence>
<evidence type="ECO:0000313" key="5">
    <source>
        <dbReference type="EMBL" id="WFR97815.1"/>
    </source>
</evidence>
<proteinExistence type="predicted"/>
<dbReference type="PROSITE" id="PS50043">
    <property type="entry name" value="HTH_LUXR_2"/>
    <property type="match status" value="1"/>
</dbReference>
<dbReference type="KEGG" id="rtu:PR017_18050"/>
<keyword evidence="6" id="KW-1185">Reference proteome</keyword>
<dbReference type="AlphaFoldDB" id="A0AAF1KQ81"/>
<dbReference type="PRINTS" id="PR00038">
    <property type="entry name" value="HTHLUXR"/>
</dbReference>
<sequence>MDDLIADILVDFFRASEVSTTRAHLVAAVDAVSRQLGIEHFAMAHLPSAHEPLDGFFIGERWPPGWRERYLKSNYFHCDPVVRLVRTSDRPIVWSKSIRMHALGEKSKRVMSEAAEFGLLDGVTIPLHSKLGLDGLFSAGGRREPMRPVEVSLLQIVAESAHRRLRELVSPRRSQPDSPYVTRSERECLTLCADGKTDREIGRMTHRSPRTVQAHLHNLQQKLGVSNRAQLIAEAFRRGLQY</sequence>
<evidence type="ECO:0000256" key="3">
    <source>
        <dbReference type="ARBA" id="ARBA00023163"/>
    </source>
</evidence>
<keyword evidence="5" id="KW-0614">Plasmid</keyword>
<keyword evidence="2" id="KW-0238">DNA-binding</keyword>